<dbReference type="UniPathway" id="UPA00865">
    <property type="reaction ID" value="UER00834"/>
</dbReference>
<feature type="binding site" evidence="10">
    <location>
        <position position="9"/>
    </location>
    <ligand>
        <name>Mg(2+)</name>
        <dbReference type="ChEBI" id="CHEBI:18420"/>
    </ligand>
</feature>
<reference evidence="11 12" key="1">
    <citation type="submission" date="2018-08" db="EMBL/GenBank/DDBJ databases">
        <title>Genomic Encyclopedia of Type Strains, Phase IV (KMG-IV): sequencing the most valuable type-strain genomes for metagenomic binning, comparative biology and taxonomic classification.</title>
        <authorList>
            <person name="Goeker M."/>
        </authorList>
    </citation>
    <scope>NUCLEOTIDE SEQUENCE [LARGE SCALE GENOMIC DNA]</scope>
    <source>
        <strain evidence="11 12">BW863</strain>
    </source>
</reference>
<keyword evidence="7 10" id="KW-0378">Hydrolase</keyword>
<dbReference type="Proteomes" id="UP000256900">
    <property type="component" value="Unassembled WGS sequence"/>
</dbReference>
<dbReference type="GO" id="GO:0005829">
    <property type="term" value="C:cytosol"/>
    <property type="evidence" value="ECO:0007669"/>
    <property type="project" value="TreeGrafter"/>
</dbReference>
<gene>
    <name evidence="11" type="ORF">DES32_1320</name>
</gene>
<keyword evidence="6 10" id="KW-0479">Metal-binding</keyword>
<comment type="pathway">
    <text evidence="3 10">Organic acid metabolism; glycolate biosynthesis; glycolate from 2-phosphoglycolate: step 1/1.</text>
</comment>
<feature type="binding site" evidence="10">
    <location>
        <position position="11"/>
    </location>
    <ligand>
        <name>Mg(2+)</name>
        <dbReference type="ChEBI" id="CHEBI:18420"/>
    </ligand>
</feature>
<dbReference type="InterPro" id="IPR023198">
    <property type="entry name" value="PGP-like_dom2"/>
</dbReference>
<dbReference type="NCBIfam" id="TIGR01549">
    <property type="entry name" value="HAD-SF-IA-v1"/>
    <property type="match status" value="1"/>
</dbReference>
<dbReference type="GO" id="GO:0008967">
    <property type="term" value="F:phosphoglycolate phosphatase activity"/>
    <property type="evidence" value="ECO:0007669"/>
    <property type="project" value="UniProtKB-UniRule"/>
</dbReference>
<dbReference type="PANTHER" id="PTHR43434:SF1">
    <property type="entry name" value="PHOSPHOGLYCOLATE PHOSPHATASE"/>
    <property type="match status" value="1"/>
</dbReference>
<feature type="active site" description="Nucleophile" evidence="10">
    <location>
        <position position="9"/>
    </location>
</feature>
<dbReference type="SFLD" id="SFLDS00003">
    <property type="entry name" value="Haloacid_Dehalogenase"/>
    <property type="match status" value="1"/>
</dbReference>
<dbReference type="EMBL" id="QUMO01000002">
    <property type="protein sequence ID" value="REF87692.1"/>
    <property type="molecule type" value="Genomic_DNA"/>
</dbReference>
<dbReference type="SFLD" id="SFLDG01129">
    <property type="entry name" value="C1.5:_HAD__Beta-PGM__Phosphata"/>
    <property type="match status" value="1"/>
</dbReference>
<keyword evidence="12" id="KW-1185">Reference proteome</keyword>
<proteinExistence type="inferred from homology"/>
<organism evidence="11 12">
    <name type="scientific">Methylovirgula ligni</name>
    <dbReference type="NCBI Taxonomy" id="569860"/>
    <lineage>
        <taxon>Bacteria</taxon>
        <taxon>Pseudomonadati</taxon>
        <taxon>Pseudomonadota</taxon>
        <taxon>Alphaproteobacteria</taxon>
        <taxon>Hyphomicrobiales</taxon>
        <taxon>Beijerinckiaceae</taxon>
        <taxon>Methylovirgula</taxon>
    </lineage>
</organism>
<dbReference type="GO" id="GO:0046872">
    <property type="term" value="F:metal ion binding"/>
    <property type="evidence" value="ECO:0007669"/>
    <property type="project" value="UniProtKB-KW"/>
</dbReference>
<dbReference type="HAMAP" id="MF_00495">
    <property type="entry name" value="GPH_hydrolase_bact"/>
    <property type="match status" value="1"/>
</dbReference>
<dbReference type="InterPro" id="IPR050155">
    <property type="entry name" value="HAD-like_hydrolase_sf"/>
</dbReference>
<dbReference type="InterPro" id="IPR036412">
    <property type="entry name" value="HAD-like_sf"/>
</dbReference>
<protein>
    <recommendedName>
        <fullName evidence="5 10">Phosphoglycolate phosphatase</fullName>
        <shortName evidence="10">PGP</shortName>
        <shortName evidence="10">PGPase</shortName>
        <ecNumber evidence="5 10">3.1.3.18</ecNumber>
    </recommendedName>
</protein>
<dbReference type="SUPFAM" id="SSF56784">
    <property type="entry name" value="HAD-like"/>
    <property type="match status" value="1"/>
</dbReference>
<evidence type="ECO:0000256" key="3">
    <source>
        <dbReference type="ARBA" id="ARBA00004818"/>
    </source>
</evidence>
<comment type="function">
    <text evidence="10">Specifically catalyzes the dephosphorylation of 2-phosphoglycolate. Is involved in the dissimilation of the intracellular 2-phosphoglycolate formed during the DNA repair of 3'-phosphoglycolate ends, a major class of DNA lesions induced by oxidative stress.</text>
</comment>
<dbReference type="AlphaFoldDB" id="A0A3D9YYB4"/>
<dbReference type="GO" id="GO:0006281">
    <property type="term" value="P:DNA repair"/>
    <property type="evidence" value="ECO:0007669"/>
    <property type="project" value="TreeGrafter"/>
</dbReference>
<evidence type="ECO:0000256" key="7">
    <source>
        <dbReference type="ARBA" id="ARBA00022801"/>
    </source>
</evidence>
<evidence type="ECO:0000256" key="8">
    <source>
        <dbReference type="ARBA" id="ARBA00022842"/>
    </source>
</evidence>
<comment type="caution">
    <text evidence="11">The sequence shown here is derived from an EMBL/GenBank/DDBJ whole genome shotgun (WGS) entry which is preliminary data.</text>
</comment>
<comment type="similarity">
    <text evidence="4 10">Belongs to the HAD-like hydrolase superfamily. CbbY/CbbZ/Gph/YieH family.</text>
</comment>
<evidence type="ECO:0000256" key="9">
    <source>
        <dbReference type="ARBA" id="ARBA00023277"/>
    </source>
</evidence>
<evidence type="ECO:0000256" key="1">
    <source>
        <dbReference type="ARBA" id="ARBA00000830"/>
    </source>
</evidence>
<dbReference type="PANTHER" id="PTHR43434">
    <property type="entry name" value="PHOSPHOGLYCOLATE PHOSPHATASE"/>
    <property type="match status" value="1"/>
</dbReference>
<dbReference type="Gene3D" id="1.10.150.240">
    <property type="entry name" value="Putative phosphatase, domain 2"/>
    <property type="match status" value="1"/>
</dbReference>
<dbReference type="RefSeq" id="WP_115835865.1">
    <property type="nucleotide sequence ID" value="NZ_CP025086.1"/>
</dbReference>
<evidence type="ECO:0000256" key="4">
    <source>
        <dbReference type="ARBA" id="ARBA00006171"/>
    </source>
</evidence>
<dbReference type="InterPro" id="IPR037512">
    <property type="entry name" value="PGPase_prok"/>
</dbReference>
<comment type="catalytic activity">
    <reaction evidence="1 10">
        <text>2-phosphoglycolate + H2O = glycolate + phosphate</text>
        <dbReference type="Rhea" id="RHEA:14369"/>
        <dbReference type="ChEBI" id="CHEBI:15377"/>
        <dbReference type="ChEBI" id="CHEBI:29805"/>
        <dbReference type="ChEBI" id="CHEBI:43474"/>
        <dbReference type="ChEBI" id="CHEBI:58033"/>
        <dbReference type="EC" id="3.1.3.18"/>
    </reaction>
</comment>
<dbReference type="InterPro" id="IPR023214">
    <property type="entry name" value="HAD_sf"/>
</dbReference>
<evidence type="ECO:0000313" key="11">
    <source>
        <dbReference type="EMBL" id="REF87692.1"/>
    </source>
</evidence>
<evidence type="ECO:0000313" key="12">
    <source>
        <dbReference type="Proteomes" id="UP000256900"/>
    </source>
</evidence>
<dbReference type="OrthoDB" id="9793014at2"/>
<evidence type="ECO:0000256" key="5">
    <source>
        <dbReference type="ARBA" id="ARBA00013078"/>
    </source>
</evidence>
<dbReference type="InterPro" id="IPR006439">
    <property type="entry name" value="HAD-SF_hydro_IA"/>
</dbReference>
<keyword evidence="9 10" id="KW-0119">Carbohydrate metabolism</keyword>
<evidence type="ECO:0000256" key="2">
    <source>
        <dbReference type="ARBA" id="ARBA00001946"/>
    </source>
</evidence>
<keyword evidence="8 10" id="KW-0460">Magnesium</keyword>
<sequence>MTQPLLVFDLDGTLAETAPDLVATLNQVLAEIGVAPVTYESARAMVGGGARLMIERALAHAGVSLPKPKIDQMFDDFLVHYNAHIADASTLFPGVLAALDQFEDAGWRFAVCTNKIAQSSVLLLKALGVADRFAAICGKDTFAMSKPDGRALLMTIEKAGGRHDNAVMVGDSKTDIETAQNAGVPVVAVDFGYSDHPVATYKPNRVISHFDALWDAVADIDRGAAVGGVRKAST</sequence>
<evidence type="ECO:0000256" key="10">
    <source>
        <dbReference type="HAMAP-Rule" id="MF_00495"/>
    </source>
</evidence>
<feature type="binding site" evidence="10">
    <location>
        <position position="171"/>
    </location>
    <ligand>
        <name>Mg(2+)</name>
        <dbReference type="ChEBI" id="CHEBI:18420"/>
    </ligand>
</feature>
<dbReference type="Pfam" id="PF13419">
    <property type="entry name" value="HAD_2"/>
    <property type="match status" value="1"/>
</dbReference>
<name>A0A3D9YYB4_9HYPH</name>
<dbReference type="Gene3D" id="3.40.50.1000">
    <property type="entry name" value="HAD superfamily/HAD-like"/>
    <property type="match status" value="1"/>
</dbReference>
<dbReference type="GO" id="GO:0046295">
    <property type="term" value="P:glycolate biosynthetic process"/>
    <property type="evidence" value="ECO:0007669"/>
    <property type="project" value="UniProtKB-UniRule"/>
</dbReference>
<dbReference type="GO" id="GO:0005975">
    <property type="term" value="P:carbohydrate metabolic process"/>
    <property type="evidence" value="ECO:0007669"/>
    <property type="project" value="InterPro"/>
</dbReference>
<dbReference type="EC" id="3.1.3.18" evidence="5 10"/>
<accession>A0A3D9YYB4</accession>
<evidence type="ECO:0000256" key="6">
    <source>
        <dbReference type="ARBA" id="ARBA00022723"/>
    </source>
</evidence>
<comment type="cofactor">
    <cofactor evidence="2 10">
        <name>Mg(2+)</name>
        <dbReference type="ChEBI" id="CHEBI:18420"/>
    </cofactor>
</comment>
<dbReference type="InterPro" id="IPR041492">
    <property type="entry name" value="HAD_2"/>
</dbReference>